<keyword evidence="1" id="KW-0805">Transcription regulation</keyword>
<name>A0ABQ3S821_9ACTN</name>
<reference evidence="6" key="1">
    <citation type="submission" date="2023-07" db="EMBL/GenBank/DDBJ databases">
        <title>Whole genome shotgun sequence of Streptomyces cacaoi subsp. asoensis NBRC 13813.</title>
        <authorList>
            <person name="Komaki H."/>
            <person name="Tamura T."/>
        </authorList>
    </citation>
    <scope>NUCLEOTIDE SEQUENCE [LARGE SCALE GENOMIC DNA]</scope>
    <source>
        <strain evidence="6">NBRC 13813</strain>
    </source>
</reference>
<dbReference type="EMBL" id="BNEB01000005">
    <property type="protein sequence ID" value="GHI64273.1"/>
    <property type="molecule type" value="Genomic_DNA"/>
</dbReference>
<dbReference type="SUPFAM" id="SSF46785">
    <property type="entry name" value="Winged helix' DNA-binding domain"/>
    <property type="match status" value="1"/>
</dbReference>
<comment type="caution">
    <text evidence="5">The sequence shown here is derived from an EMBL/GenBank/DDBJ whole genome shotgun (WGS) entry which is preliminary data.</text>
</comment>
<dbReference type="InterPro" id="IPR036390">
    <property type="entry name" value="WH_DNA-bd_sf"/>
</dbReference>
<accession>A0ABQ3S821</accession>
<dbReference type="PROSITE" id="PS50995">
    <property type="entry name" value="HTH_MARR_2"/>
    <property type="match status" value="1"/>
</dbReference>
<protein>
    <recommendedName>
        <fullName evidence="4">HTH marR-type domain-containing protein</fullName>
    </recommendedName>
</protein>
<dbReference type="Proteomes" id="UP000649259">
    <property type="component" value="Unassembled WGS sequence"/>
</dbReference>
<sequence>MPLEPRLGHLLERAGSALARASARALVPYGVDVRELGVLAVLAGEEPLSQGEAAGRLGVDRTTMVSLLDGLEDHGLVERRRGAPDRRRNIVGLTDAGRVCLERAQAARSAAERRFLAPLEERAAAALLDALRTLVAADPAGR</sequence>
<evidence type="ECO:0000259" key="4">
    <source>
        <dbReference type="PROSITE" id="PS50995"/>
    </source>
</evidence>
<evidence type="ECO:0000256" key="1">
    <source>
        <dbReference type="ARBA" id="ARBA00023015"/>
    </source>
</evidence>
<dbReference type="Pfam" id="PF12802">
    <property type="entry name" value="MarR_2"/>
    <property type="match status" value="1"/>
</dbReference>
<dbReference type="InterPro" id="IPR023187">
    <property type="entry name" value="Tscrpt_reg_MarR-type_CS"/>
</dbReference>
<gene>
    <name evidence="5" type="ORF">Saso_59230</name>
</gene>
<organism evidence="5 6">
    <name type="scientific">Streptomyces asoensis</name>
    <dbReference type="NCBI Taxonomy" id="249586"/>
    <lineage>
        <taxon>Bacteria</taxon>
        <taxon>Bacillati</taxon>
        <taxon>Actinomycetota</taxon>
        <taxon>Actinomycetes</taxon>
        <taxon>Kitasatosporales</taxon>
        <taxon>Streptomycetaceae</taxon>
        <taxon>Streptomyces</taxon>
    </lineage>
</organism>
<evidence type="ECO:0000256" key="3">
    <source>
        <dbReference type="ARBA" id="ARBA00023163"/>
    </source>
</evidence>
<keyword evidence="3" id="KW-0804">Transcription</keyword>
<dbReference type="PROSITE" id="PS01117">
    <property type="entry name" value="HTH_MARR_1"/>
    <property type="match status" value="1"/>
</dbReference>
<dbReference type="InterPro" id="IPR039422">
    <property type="entry name" value="MarR/SlyA-like"/>
</dbReference>
<dbReference type="PANTHER" id="PTHR33164">
    <property type="entry name" value="TRANSCRIPTIONAL REGULATOR, MARR FAMILY"/>
    <property type="match status" value="1"/>
</dbReference>
<feature type="domain" description="HTH marR-type" evidence="4">
    <location>
        <begin position="4"/>
        <end position="136"/>
    </location>
</feature>
<dbReference type="Gene3D" id="1.10.10.10">
    <property type="entry name" value="Winged helix-like DNA-binding domain superfamily/Winged helix DNA-binding domain"/>
    <property type="match status" value="1"/>
</dbReference>
<evidence type="ECO:0000313" key="6">
    <source>
        <dbReference type="Proteomes" id="UP000649259"/>
    </source>
</evidence>
<evidence type="ECO:0000313" key="5">
    <source>
        <dbReference type="EMBL" id="GHI64273.1"/>
    </source>
</evidence>
<dbReference type="InterPro" id="IPR000835">
    <property type="entry name" value="HTH_MarR-typ"/>
</dbReference>
<evidence type="ECO:0000256" key="2">
    <source>
        <dbReference type="ARBA" id="ARBA00023125"/>
    </source>
</evidence>
<keyword evidence="2" id="KW-0238">DNA-binding</keyword>
<dbReference type="InterPro" id="IPR036388">
    <property type="entry name" value="WH-like_DNA-bd_sf"/>
</dbReference>
<proteinExistence type="predicted"/>
<keyword evidence="6" id="KW-1185">Reference proteome</keyword>
<dbReference type="PRINTS" id="PR00598">
    <property type="entry name" value="HTHMARR"/>
</dbReference>
<dbReference type="SMART" id="SM00347">
    <property type="entry name" value="HTH_MARR"/>
    <property type="match status" value="1"/>
</dbReference>
<dbReference type="PANTHER" id="PTHR33164:SF43">
    <property type="entry name" value="HTH-TYPE TRANSCRIPTIONAL REPRESSOR YETL"/>
    <property type="match status" value="1"/>
</dbReference>